<comment type="caution">
    <text evidence="1">The sequence shown here is derived from an EMBL/GenBank/DDBJ whole genome shotgun (WGS) entry which is preliminary data.</text>
</comment>
<dbReference type="EMBL" id="CM040995">
    <property type="protein sequence ID" value="MCJ8745323.1"/>
    <property type="molecule type" value="Genomic_DNA"/>
</dbReference>
<reference evidence="1" key="1">
    <citation type="submission" date="2020-02" db="EMBL/GenBank/DDBJ databases">
        <title>Genome sequencing of the panga catfish, Pangasius djambal.</title>
        <authorList>
            <person name="Wen M."/>
            <person name="Zahm M."/>
            <person name="Roques C."/>
            <person name="Cabau C."/>
            <person name="Klopp C."/>
            <person name="Donnadieu C."/>
            <person name="Jouanno E."/>
            <person name="Avarre J.-C."/>
            <person name="Campet M."/>
            <person name="Ha T."/>
            <person name="Dugue R."/>
            <person name="Lampietro C."/>
            <person name="Louis A."/>
            <person name="Herpin A."/>
            <person name="Echchiki A."/>
            <person name="Berthelot C."/>
            <person name="Parey E."/>
            <person name="Roest-Crollius H."/>
            <person name="Braasch I."/>
            <person name="Postlethwait J.H."/>
            <person name="Bobe J."/>
            <person name="Montfort J."/>
            <person name="Bouchez O."/>
            <person name="Begum T."/>
            <person name="Schartl M."/>
            <person name="Gustiano R."/>
            <person name="Guiguen Y."/>
        </authorList>
    </citation>
    <scope>NUCLEOTIDE SEQUENCE</scope>
    <source>
        <strain evidence="1">Pdj_M5554</strain>
    </source>
</reference>
<sequence length="289" mass="32340">MFNTDGRSLQCRRFVTVRAVAEFFSASCVPGATNKTLCQLCKKGCQRSHEEPYYDYDGAFRCLKETDADVAFVKHVTALGDKDKYELLCTDGTRKPVDEYKNCHLARVPAHAVVSRYDKALSNRTFEVLDKLKDKGLFSSEGFSAKNLIFKDSTTALTKLPEMINSYMYLGEEYWNAIHSLRREVTSSPSSEKITWCAVGAAQKSKCDAWSFNSADEEGNSRMDCEFGHTVQDCIRKILLNEADAIAVDGGEVYIAGKCGLVPVMVEQYDEQKCKSPSGKFTDILNLIK</sequence>
<gene>
    <name evidence="1" type="ORF">PDJAM_G00128870</name>
</gene>
<proteinExistence type="predicted"/>
<accession>A0ACC5ZC44</accession>
<organism evidence="1 2">
    <name type="scientific">Pangasius djambal</name>
    <dbReference type="NCBI Taxonomy" id="1691987"/>
    <lineage>
        <taxon>Eukaryota</taxon>
        <taxon>Metazoa</taxon>
        <taxon>Chordata</taxon>
        <taxon>Craniata</taxon>
        <taxon>Vertebrata</taxon>
        <taxon>Euteleostomi</taxon>
        <taxon>Actinopterygii</taxon>
        <taxon>Neopterygii</taxon>
        <taxon>Teleostei</taxon>
        <taxon>Ostariophysi</taxon>
        <taxon>Siluriformes</taxon>
        <taxon>Pangasiidae</taxon>
        <taxon>Pangasius</taxon>
    </lineage>
</organism>
<evidence type="ECO:0000313" key="1">
    <source>
        <dbReference type="EMBL" id="MCJ8745323.1"/>
    </source>
</evidence>
<name>A0ACC5ZC44_9TELE</name>
<dbReference type="Proteomes" id="UP000830395">
    <property type="component" value="Chromosome 21"/>
</dbReference>
<protein>
    <submittedName>
        <fullName evidence="1">Uncharacterized protein</fullName>
    </submittedName>
</protein>
<evidence type="ECO:0000313" key="2">
    <source>
        <dbReference type="Proteomes" id="UP000830395"/>
    </source>
</evidence>
<keyword evidence="2" id="KW-1185">Reference proteome</keyword>